<accession>A0A0X8H0W6</accession>
<evidence type="ECO:0000313" key="2">
    <source>
        <dbReference type="EMBL" id="AMC94012.1"/>
    </source>
</evidence>
<dbReference type="STRING" id="1514105.AOC36_08440"/>
<protein>
    <submittedName>
        <fullName evidence="2">Exopolysaccharide biosynthesis protein</fullName>
    </submittedName>
</protein>
<dbReference type="KEGG" id="erl:AOC36_08440"/>
<sequence length="264" mass="31524">MKKNIKILIAAHKEYMMPNDDLYLPIHVGKGNSNSEIGYMGDNSGDNISEKNPYYSELTGLYWAWKNLEVDYLGLVHYRRYFALKKSMSKNPKDRMNSVLTLEQAKSILDEFDGIVPKKRNYYVETLYSHYENTLHVEPLEITGMIIKEKYPEYFESFEKLKVWREGYMFNMMILKKDDMNRYLKWLFEILSDLEFRVDNSRYSPFHARFYGRISELLFNVWLDLENLNLKEIPVIDIEPVNWLKKGTSFLKAKITSEKYEKSF</sequence>
<proteinExistence type="predicted"/>
<dbReference type="Proteomes" id="UP000063781">
    <property type="component" value="Chromosome"/>
</dbReference>
<dbReference type="EMBL" id="CP013213">
    <property type="protein sequence ID" value="AMC94012.1"/>
    <property type="molecule type" value="Genomic_DNA"/>
</dbReference>
<evidence type="ECO:0000259" key="1">
    <source>
        <dbReference type="Pfam" id="PF14393"/>
    </source>
</evidence>
<dbReference type="AlphaFoldDB" id="A0A0X8H0W6"/>
<dbReference type="InterPro" id="IPR025536">
    <property type="entry name" value="DUF4422"/>
</dbReference>
<dbReference type="RefSeq" id="WP_067633316.1">
    <property type="nucleotide sequence ID" value="NZ_CP013213.1"/>
</dbReference>
<feature type="domain" description="DUF4422" evidence="1">
    <location>
        <begin position="6"/>
        <end position="224"/>
    </location>
</feature>
<dbReference type="Pfam" id="PF14393">
    <property type="entry name" value="DUF4422"/>
    <property type="match status" value="1"/>
</dbReference>
<evidence type="ECO:0000313" key="3">
    <source>
        <dbReference type="Proteomes" id="UP000063781"/>
    </source>
</evidence>
<organism evidence="2 3">
    <name type="scientific">Erysipelothrix larvae</name>
    <dbReference type="NCBI Taxonomy" id="1514105"/>
    <lineage>
        <taxon>Bacteria</taxon>
        <taxon>Bacillati</taxon>
        <taxon>Bacillota</taxon>
        <taxon>Erysipelotrichia</taxon>
        <taxon>Erysipelotrichales</taxon>
        <taxon>Erysipelotrichaceae</taxon>
        <taxon>Erysipelothrix</taxon>
    </lineage>
</organism>
<name>A0A0X8H0W6_9FIRM</name>
<reference evidence="2 3" key="1">
    <citation type="submission" date="2015-10" db="EMBL/GenBank/DDBJ databases">
        <title>Erysipelothrix larvae sp. LV19 isolated from the larval gut of the rhinoceros beetle, Trypoxylus dichotomus.</title>
        <authorList>
            <person name="Lim S."/>
            <person name="Kim B.-C."/>
        </authorList>
    </citation>
    <scope>NUCLEOTIDE SEQUENCE [LARGE SCALE GENOMIC DNA]</scope>
    <source>
        <strain evidence="2 3">LV19</strain>
    </source>
</reference>
<dbReference type="OrthoDB" id="9798746at2"/>
<gene>
    <name evidence="2" type="ORF">AOC36_08440</name>
</gene>
<keyword evidence="3" id="KW-1185">Reference proteome</keyword>